<dbReference type="InterPro" id="IPR050391">
    <property type="entry name" value="Mito_Metabolite_Transporter"/>
</dbReference>
<dbReference type="PRINTS" id="PR00926">
    <property type="entry name" value="MITOCARRIER"/>
</dbReference>
<evidence type="ECO:0000256" key="6">
    <source>
        <dbReference type="ARBA" id="ARBA00022989"/>
    </source>
</evidence>
<feature type="repeat" description="Solcar" evidence="8">
    <location>
        <begin position="102"/>
        <end position="188"/>
    </location>
</feature>
<dbReference type="InterPro" id="IPR023395">
    <property type="entry name" value="MCP_dom_sf"/>
</dbReference>
<dbReference type="SUPFAM" id="SSF103506">
    <property type="entry name" value="Mitochondrial carrier"/>
    <property type="match status" value="1"/>
</dbReference>
<keyword evidence="5" id="KW-0677">Repeat</keyword>
<evidence type="ECO:0000256" key="5">
    <source>
        <dbReference type="ARBA" id="ARBA00022737"/>
    </source>
</evidence>
<comment type="subcellular location">
    <subcellularLocation>
        <location evidence="1">Membrane</location>
        <topology evidence="1">Multi-pass membrane protein</topology>
    </subcellularLocation>
</comment>
<dbReference type="Gene3D" id="1.50.40.10">
    <property type="entry name" value="Mitochondrial carrier domain"/>
    <property type="match status" value="1"/>
</dbReference>
<sequence>MVLPGALEFPEVLRDVLAGGISTATVSALLNPIDVVKTRRQVGIPGTALQEAVAAWKELGAWRGLWRPGLTASLVREMLYSGCTKGLYPLARDMVSPKDAEPSLGHRAAAAALTGLGGSLFANGPDVVKVRLFAEPGRYAGFLSAAAEISAKEGFVSGLLIRGVSASAPRGAAIAIGEVTTYDHAKATLRKHWPGRSEAGTKEPFSLHVASSLITGVVATTVAAPFDTLKSRVMVDDGSRFPRGFPDALRFILQKQGVLSLFRGWWPAYCRLGPHAILTFPLLEQA</sequence>
<accession>A0ABP0KWR8</accession>
<proteinExistence type="inferred from homology"/>
<dbReference type="InterPro" id="IPR018108">
    <property type="entry name" value="MCP_transmembrane"/>
</dbReference>
<comment type="caution">
    <text evidence="10">The sequence shown here is derived from an EMBL/GenBank/DDBJ whole genome shotgun (WGS) entry which is preliminary data.</text>
</comment>
<evidence type="ECO:0000256" key="4">
    <source>
        <dbReference type="ARBA" id="ARBA00022692"/>
    </source>
</evidence>
<feature type="repeat" description="Solcar" evidence="8">
    <location>
        <begin position="203"/>
        <end position="286"/>
    </location>
</feature>
<evidence type="ECO:0000256" key="3">
    <source>
        <dbReference type="ARBA" id="ARBA00022448"/>
    </source>
</evidence>
<dbReference type="PANTHER" id="PTHR45618">
    <property type="entry name" value="MITOCHONDRIAL DICARBOXYLATE CARRIER-RELATED"/>
    <property type="match status" value="1"/>
</dbReference>
<dbReference type="PROSITE" id="PS50920">
    <property type="entry name" value="SOLCAR"/>
    <property type="match status" value="2"/>
</dbReference>
<keyword evidence="6" id="KW-1133">Transmembrane helix</keyword>
<evidence type="ECO:0000256" key="2">
    <source>
        <dbReference type="ARBA" id="ARBA00006375"/>
    </source>
</evidence>
<gene>
    <name evidence="10" type="ORF">CCMP2556_LOCUS18248</name>
</gene>
<dbReference type="Proteomes" id="UP001642484">
    <property type="component" value="Unassembled WGS sequence"/>
</dbReference>
<reference evidence="10 11" key="1">
    <citation type="submission" date="2024-02" db="EMBL/GenBank/DDBJ databases">
        <authorList>
            <person name="Chen Y."/>
            <person name="Shah S."/>
            <person name="Dougan E. K."/>
            <person name="Thang M."/>
            <person name="Chan C."/>
        </authorList>
    </citation>
    <scope>NUCLEOTIDE SEQUENCE [LARGE SCALE GENOMIC DNA]</scope>
</reference>
<evidence type="ECO:0000256" key="7">
    <source>
        <dbReference type="ARBA" id="ARBA00023136"/>
    </source>
</evidence>
<evidence type="ECO:0000313" key="10">
    <source>
        <dbReference type="EMBL" id="CAK9031336.1"/>
    </source>
</evidence>
<evidence type="ECO:0000256" key="9">
    <source>
        <dbReference type="RuleBase" id="RU000488"/>
    </source>
</evidence>
<keyword evidence="11" id="KW-1185">Reference proteome</keyword>
<evidence type="ECO:0000256" key="1">
    <source>
        <dbReference type="ARBA" id="ARBA00004141"/>
    </source>
</evidence>
<evidence type="ECO:0000313" key="11">
    <source>
        <dbReference type="Proteomes" id="UP001642484"/>
    </source>
</evidence>
<feature type="non-terminal residue" evidence="10">
    <location>
        <position position="286"/>
    </location>
</feature>
<protein>
    <submittedName>
        <fullName evidence="10">Uncharacterized protein</fullName>
    </submittedName>
</protein>
<evidence type="ECO:0000256" key="8">
    <source>
        <dbReference type="PROSITE-ProRule" id="PRU00282"/>
    </source>
</evidence>
<dbReference type="EMBL" id="CAXAMN010010269">
    <property type="protein sequence ID" value="CAK9031336.1"/>
    <property type="molecule type" value="Genomic_DNA"/>
</dbReference>
<name>A0ABP0KWR8_9DINO</name>
<keyword evidence="7 8" id="KW-0472">Membrane</keyword>
<keyword evidence="4 8" id="KW-0812">Transmembrane</keyword>
<keyword evidence="3 9" id="KW-0813">Transport</keyword>
<dbReference type="InterPro" id="IPR002067">
    <property type="entry name" value="MCP"/>
</dbReference>
<comment type="similarity">
    <text evidence="2 9">Belongs to the mitochondrial carrier (TC 2.A.29) family.</text>
</comment>
<dbReference type="Pfam" id="PF00153">
    <property type="entry name" value="Mito_carr"/>
    <property type="match status" value="3"/>
</dbReference>
<organism evidence="10 11">
    <name type="scientific">Durusdinium trenchii</name>
    <dbReference type="NCBI Taxonomy" id="1381693"/>
    <lineage>
        <taxon>Eukaryota</taxon>
        <taxon>Sar</taxon>
        <taxon>Alveolata</taxon>
        <taxon>Dinophyceae</taxon>
        <taxon>Suessiales</taxon>
        <taxon>Symbiodiniaceae</taxon>
        <taxon>Durusdinium</taxon>
    </lineage>
</organism>